<reference evidence="1 2" key="1">
    <citation type="submission" date="2019-05" db="EMBL/GenBank/DDBJ databases">
        <title>Another draft genome of Portunus trituberculatus and its Hox gene families provides insights of decapod evolution.</title>
        <authorList>
            <person name="Jeong J.-H."/>
            <person name="Song I."/>
            <person name="Kim S."/>
            <person name="Choi T."/>
            <person name="Kim D."/>
            <person name="Ryu S."/>
            <person name="Kim W."/>
        </authorList>
    </citation>
    <scope>NUCLEOTIDE SEQUENCE [LARGE SCALE GENOMIC DNA]</scope>
    <source>
        <tissue evidence="1">Muscle</tissue>
    </source>
</reference>
<sequence>MRERRKSCAARPREEGRHAVNKIRRAASMKIVAEDSKRYNIAAVRKRLKTVSQRKRVDETNSFRFHLI</sequence>
<accession>A0A5B7HF68</accession>
<dbReference type="Proteomes" id="UP000324222">
    <property type="component" value="Unassembled WGS sequence"/>
</dbReference>
<comment type="caution">
    <text evidence="1">The sequence shown here is derived from an EMBL/GenBank/DDBJ whole genome shotgun (WGS) entry which is preliminary data.</text>
</comment>
<name>A0A5B7HF68_PORTR</name>
<dbReference type="EMBL" id="VSRR010026092">
    <property type="protein sequence ID" value="MPC67324.1"/>
    <property type="molecule type" value="Genomic_DNA"/>
</dbReference>
<gene>
    <name evidence="1" type="ORF">E2C01_061498</name>
</gene>
<evidence type="ECO:0000313" key="2">
    <source>
        <dbReference type="Proteomes" id="UP000324222"/>
    </source>
</evidence>
<protein>
    <submittedName>
        <fullName evidence="1">Uncharacterized protein</fullName>
    </submittedName>
</protein>
<evidence type="ECO:0000313" key="1">
    <source>
        <dbReference type="EMBL" id="MPC67324.1"/>
    </source>
</evidence>
<keyword evidence="2" id="KW-1185">Reference proteome</keyword>
<dbReference type="AlphaFoldDB" id="A0A5B7HF68"/>
<proteinExistence type="predicted"/>
<organism evidence="1 2">
    <name type="scientific">Portunus trituberculatus</name>
    <name type="common">Swimming crab</name>
    <name type="synonym">Neptunus trituberculatus</name>
    <dbReference type="NCBI Taxonomy" id="210409"/>
    <lineage>
        <taxon>Eukaryota</taxon>
        <taxon>Metazoa</taxon>
        <taxon>Ecdysozoa</taxon>
        <taxon>Arthropoda</taxon>
        <taxon>Crustacea</taxon>
        <taxon>Multicrustacea</taxon>
        <taxon>Malacostraca</taxon>
        <taxon>Eumalacostraca</taxon>
        <taxon>Eucarida</taxon>
        <taxon>Decapoda</taxon>
        <taxon>Pleocyemata</taxon>
        <taxon>Brachyura</taxon>
        <taxon>Eubrachyura</taxon>
        <taxon>Portunoidea</taxon>
        <taxon>Portunidae</taxon>
        <taxon>Portuninae</taxon>
        <taxon>Portunus</taxon>
    </lineage>
</organism>